<evidence type="ECO:0000313" key="12">
    <source>
        <dbReference type="EMBL" id="RRC95967.1"/>
    </source>
</evidence>
<dbReference type="GO" id="GO:0045892">
    <property type="term" value="P:negative regulation of DNA-templated transcription"/>
    <property type="evidence" value="ECO:0007669"/>
    <property type="project" value="TreeGrafter"/>
</dbReference>
<dbReference type="EMBL" id="RQZF01000002">
    <property type="protein sequence ID" value="RRC95967.1"/>
    <property type="molecule type" value="Genomic_DNA"/>
</dbReference>
<dbReference type="AlphaFoldDB" id="A0A3P1SG60"/>
<dbReference type="Proteomes" id="UP000280444">
    <property type="component" value="Unassembled WGS sequence"/>
</dbReference>
<gene>
    <name evidence="12" type="ORF">EII11_03735</name>
</gene>
<dbReference type="GO" id="GO:0000976">
    <property type="term" value="F:transcription cis-regulatory region binding"/>
    <property type="evidence" value="ECO:0007669"/>
    <property type="project" value="TreeGrafter"/>
</dbReference>
<feature type="binding site" evidence="11">
    <location>
        <position position="136"/>
    </location>
    <ligand>
        <name>Zn(2+)</name>
        <dbReference type="ChEBI" id="CHEBI:29105"/>
    </ligand>
</feature>
<dbReference type="InterPro" id="IPR036390">
    <property type="entry name" value="WH_DNA-bd_sf"/>
</dbReference>
<proteinExistence type="inferred from homology"/>
<dbReference type="SUPFAM" id="SSF46785">
    <property type="entry name" value="Winged helix' DNA-binding domain"/>
    <property type="match status" value="1"/>
</dbReference>
<dbReference type="InterPro" id="IPR002481">
    <property type="entry name" value="FUR"/>
</dbReference>
<dbReference type="GO" id="GO:0003700">
    <property type="term" value="F:DNA-binding transcription factor activity"/>
    <property type="evidence" value="ECO:0007669"/>
    <property type="project" value="InterPro"/>
</dbReference>
<accession>A0A3P1SG60</accession>
<dbReference type="PANTHER" id="PTHR33202">
    <property type="entry name" value="ZINC UPTAKE REGULATION PROTEIN"/>
    <property type="match status" value="1"/>
</dbReference>
<evidence type="ECO:0000256" key="7">
    <source>
        <dbReference type="ARBA" id="ARBA00023004"/>
    </source>
</evidence>
<keyword evidence="8" id="KW-0805">Transcription regulation</keyword>
<keyword evidence="10" id="KW-0804">Transcription</keyword>
<evidence type="ECO:0000256" key="10">
    <source>
        <dbReference type="ARBA" id="ARBA00023163"/>
    </source>
</evidence>
<dbReference type="OrthoDB" id="5242893at2"/>
<keyword evidence="13" id="KW-1185">Reference proteome</keyword>
<comment type="subcellular location">
    <subcellularLocation>
        <location evidence="1">Cytoplasm</location>
    </subcellularLocation>
</comment>
<dbReference type="Gene3D" id="3.30.1490.190">
    <property type="match status" value="1"/>
</dbReference>
<comment type="caution">
    <text evidence="12">The sequence shown here is derived from an EMBL/GenBank/DDBJ whole genome shotgun (WGS) entry which is preliminary data.</text>
</comment>
<dbReference type="CDD" id="cd07153">
    <property type="entry name" value="Fur_like"/>
    <property type="match status" value="1"/>
</dbReference>
<dbReference type="Gene3D" id="1.10.10.10">
    <property type="entry name" value="Winged helix-like DNA-binding domain superfamily/Winged helix DNA-binding domain"/>
    <property type="match status" value="1"/>
</dbReference>
<dbReference type="GO" id="GO:1900376">
    <property type="term" value="P:regulation of secondary metabolite biosynthetic process"/>
    <property type="evidence" value="ECO:0007669"/>
    <property type="project" value="TreeGrafter"/>
</dbReference>
<keyword evidence="9" id="KW-0238">DNA-binding</keyword>
<evidence type="ECO:0000256" key="4">
    <source>
        <dbReference type="ARBA" id="ARBA00022491"/>
    </source>
</evidence>
<name>A0A3P1SG60_9ACTO</name>
<evidence type="ECO:0000256" key="11">
    <source>
        <dbReference type="PIRSR" id="PIRSR602481-1"/>
    </source>
</evidence>
<feature type="binding site" evidence="11">
    <location>
        <position position="93"/>
    </location>
    <ligand>
        <name>Zn(2+)</name>
        <dbReference type="ChEBI" id="CHEBI:29105"/>
    </ligand>
</feature>
<dbReference type="GO" id="GO:0005737">
    <property type="term" value="C:cytoplasm"/>
    <property type="evidence" value="ECO:0007669"/>
    <property type="project" value="UniProtKB-SubCell"/>
</dbReference>
<dbReference type="InterPro" id="IPR036388">
    <property type="entry name" value="WH-like_DNA-bd_sf"/>
</dbReference>
<feature type="binding site" evidence="11">
    <location>
        <position position="96"/>
    </location>
    <ligand>
        <name>Zn(2+)</name>
        <dbReference type="ChEBI" id="CHEBI:29105"/>
    </ligand>
</feature>
<keyword evidence="7" id="KW-0408">Iron</keyword>
<keyword evidence="4" id="KW-0678">Repressor</keyword>
<evidence type="ECO:0000256" key="6">
    <source>
        <dbReference type="ARBA" id="ARBA00022833"/>
    </source>
</evidence>
<evidence type="ECO:0000313" key="13">
    <source>
        <dbReference type="Proteomes" id="UP000280444"/>
    </source>
</evidence>
<comment type="similarity">
    <text evidence="2">Belongs to the Fur family.</text>
</comment>
<evidence type="ECO:0000256" key="1">
    <source>
        <dbReference type="ARBA" id="ARBA00004496"/>
    </source>
</evidence>
<sequence length="144" mass="16006">MTLEERRARIKDAGLRVTAPRLAVLDVLHAHPHATADMVVTAVEEKLGSISKQAIYDALTAFTQAGLLRRQVVEGGGARYEIERGDNHHHLWCESCGKYQDVECALRQPPCLYPVDDHGFAIRMADIVYRGICPDCQKAAEHNS</sequence>
<evidence type="ECO:0000256" key="8">
    <source>
        <dbReference type="ARBA" id="ARBA00023015"/>
    </source>
</evidence>
<feature type="binding site" evidence="11">
    <location>
        <position position="133"/>
    </location>
    <ligand>
        <name>Zn(2+)</name>
        <dbReference type="ChEBI" id="CHEBI:29105"/>
    </ligand>
</feature>
<dbReference type="PANTHER" id="PTHR33202:SF18">
    <property type="entry name" value="TRANSCRIPTIONAL REGULATOR FURA"/>
    <property type="match status" value="1"/>
</dbReference>
<evidence type="ECO:0000256" key="9">
    <source>
        <dbReference type="ARBA" id="ARBA00023125"/>
    </source>
</evidence>
<keyword evidence="3" id="KW-0963">Cytoplasm</keyword>
<organism evidence="12 13">
    <name type="scientific">Schaalia canis</name>
    <dbReference type="NCBI Taxonomy" id="100469"/>
    <lineage>
        <taxon>Bacteria</taxon>
        <taxon>Bacillati</taxon>
        <taxon>Actinomycetota</taxon>
        <taxon>Actinomycetes</taxon>
        <taxon>Actinomycetales</taxon>
        <taxon>Actinomycetaceae</taxon>
        <taxon>Schaalia</taxon>
    </lineage>
</organism>
<comment type="cofactor">
    <cofactor evidence="11">
        <name>Zn(2+)</name>
        <dbReference type="ChEBI" id="CHEBI:29105"/>
    </cofactor>
    <text evidence="11">Binds 1 zinc ion per subunit.</text>
</comment>
<dbReference type="Pfam" id="PF01475">
    <property type="entry name" value="FUR"/>
    <property type="match status" value="1"/>
</dbReference>
<dbReference type="RefSeq" id="WP_124868729.1">
    <property type="nucleotide sequence ID" value="NZ_RQZF01000002.1"/>
</dbReference>
<protein>
    <submittedName>
        <fullName evidence="12">Transcriptional repressor</fullName>
    </submittedName>
</protein>
<evidence type="ECO:0000256" key="5">
    <source>
        <dbReference type="ARBA" id="ARBA00022723"/>
    </source>
</evidence>
<evidence type="ECO:0000256" key="3">
    <source>
        <dbReference type="ARBA" id="ARBA00022490"/>
    </source>
</evidence>
<keyword evidence="6 11" id="KW-0862">Zinc</keyword>
<evidence type="ECO:0000256" key="2">
    <source>
        <dbReference type="ARBA" id="ARBA00007957"/>
    </source>
</evidence>
<keyword evidence="5 11" id="KW-0479">Metal-binding</keyword>
<reference evidence="12 13" key="1">
    <citation type="submission" date="2018-11" db="EMBL/GenBank/DDBJ databases">
        <title>Genomes From Bacteria Associated with the Canine Oral Cavity: a Test Case for Automated Genome-Based Taxonomic Assignment.</title>
        <authorList>
            <person name="Coil D.A."/>
            <person name="Jospin G."/>
            <person name="Darling A.E."/>
            <person name="Wallis C."/>
            <person name="Davis I.J."/>
            <person name="Harris S."/>
            <person name="Eisen J.A."/>
            <person name="Holcombe L.J."/>
            <person name="O'Flynn C."/>
        </authorList>
    </citation>
    <scope>NUCLEOTIDE SEQUENCE [LARGE SCALE GENOMIC DNA]</scope>
    <source>
        <strain evidence="12 13">OH770</strain>
    </source>
</reference>
<dbReference type="GO" id="GO:0008270">
    <property type="term" value="F:zinc ion binding"/>
    <property type="evidence" value="ECO:0007669"/>
    <property type="project" value="TreeGrafter"/>
</dbReference>
<dbReference type="InterPro" id="IPR043135">
    <property type="entry name" value="Fur_C"/>
</dbReference>